<dbReference type="EMBL" id="JAFBMS010000068">
    <property type="protein sequence ID" value="KAG9338348.1"/>
    <property type="molecule type" value="Genomic_DNA"/>
</dbReference>
<proteinExistence type="predicted"/>
<dbReference type="InterPro" id="IPR001849">
    <property type="entry name" value="PH_domain"/>
</dbReference>
<dbReference type="Gene3D" id="2.30.29.30">
    <property type="entry name" value="Pleckstrin-homology domain (PH domain)/Phosphotyrosine-binding domain (PTB)"/>
    <property type="match status" value="1"/>
</dbReference>
<protein>
    <recommendedName>
        <fullName evidence="1">PH domain-containing protein</fullName>
    </recommendedName>
</protein>
<dbReference type="SUPFAM" id="SSF50729">
    <property type="entry name" value="PH domain-like"/>
    <property type="match status" value="1"/>
</dbReference>
<dbReference type="InterPro" id="IPR042986">
    <property type="entry name" value="PLEKHS1"/>
</dbReference>
<organism evidence="2 3">
    <name type="scientific">Albula glossodonta</name>
    <name type="common">roundjaw bonefish</name>
    <dbReference type="NCBI Taxonomy" id="121402"/>
    <lineage>
        <taxon>Eukaryota</taxon>
        <taxon>Metazoa</taxon>
        <taxon>Chordata</taxon>
        <taxon>Craniata</taxon>
        <taxon>Vertebrata</taxon>
        <taxon>Euteleostomi</taxon>
        <taxon>Actinopterygii</taxon>
        <taxon>Neopterygii</taxon>
        <taxon>Teleostei</taxon>
        <taxon>Albuliformes</taxon>
        <taxon>Albulidae</taxon>
        <taxon>Albula</taxon>
    </lineage>
</organism>
<accession>A0A8T2NL82</accession>
<reference evidence="2" key="1">
    <citation type="thesis" date="2021" institute="BYU ScholarsArchive" country="Provo, UT, USA">
        <title>Applications of and Algorithms for Genome Assembly and Genomic Analyses with an Emphasis on Marine Teleosts.</title>
        <authorList>
            <person name="Pickett B.D."/>
        </authorList>
    </citation>
    <scope>NUCLEOTIDE SEQUENCE</scope>
    <source>
        <strain evidence="2">HI-2016</strain>
    </source>
</reference>
<sequence>MSSIQKNPAMGMEEIRTGYLIKSPPSNKFKSLRSWKRRFFVLLKRNEKEHTLTYFRNANDRDKPLGSIEISQISVLFCSPQSHRKWRWIQKTFKCSPDSVLFIQAADRQYFLIDEN</sequence>
<dbReference type="PANTHER" id="PTHR47014">
    <property type="entry name" value="PLECKSTRIN HOMOLOGY DOMAIN-CONTAINING FAMILY S MEMBER 1"/>
    <property type="match status" value="1"/>
</dbReference>
<dbReference type="InterPro" id="IPR011993">
    <property type="entry name" value="PH-like_dom_sf"/>
</dbReference>
<name>A0A8T2NL82_9TELE</name>
<dbReference type="AlphaFoldDB" id="A0A8T2NL82"/>
<dbReference type="Proteomes" id="UP000824540">
    <property type="component" value="Unassembled WGS sequence"/>
</dbReference>
<dbReference type="OrthoDB" id="9900190at2759"/>
<feature type="domain" description="PH" evidence="1">
    <location>
        <begin position="13"/>
        <end position="116"/>
    </location>
</feature>
<keyword evidence="3" id="KW-1185">Reference proteome</keyword>
<dbReference type="Pfam" id="PF00169">
    <property type="entry name" value="PH"/>
    <property type="match status" value="1"/>
</dbReference>
<comment type="caution">
    <text evidence="2">The sequence shown here is derived from an EMBL/GenBank/DDBJ whole genome shotgun (WGS) entry which is preliminary data.</text>
</comment>
<gene>
    <name evidence="2" type="ORF">JZ751_025905</name>
</gene>
<evidence type="ECO:0000313" key="3">
    <source>
        <dbReference type="Proteomes" id="UP000824540"/>
    </source>
</evidence>
<evidence type="ECO:0000313" key="2">
    <source>
        <dbReference type="EMBL" id="KAG9338348.1"/>
    </source>
</evidence>
<feature type="non-terminal residue" evidence="2">
    <location>
        <position position="1"/>
    </location>
</feature>
<dbReference type="PROSITE" id="PS50003">
    <property type="entry name" value="PH_DOMAIN"/>
    <property type="match status" value="1"/>
</dbReference>
<evidence type="ECO:0000259" key="1">
    <source>
        <dbReference type="PROSITE" id="PS50003"/>
    </source>
</evidence>
<dbReference type="PANTHER" id="PTHR47014:SF1">
    <property type="entry name" value="PLECKSTRIN HOMOLOGY DOMAIN-CONTAINING FAMILY S MEMBER 1"/>
    <property type="match status" value="1"/>
</dbReference>